<dbReference type="AlphaFoldDB" id="A0A291QUQ9"/>
<dbReference type="GO" id="GO:0006780">
    <property type="term" value="P:uroporphyrinogen III biosynthetic process"/>
    <property type="evidence" value="ECO:0007669"/>
    <property type="project" value="InterPro"/>
</dbReference>
<evidence type="ECO:0000313" key="2">
    <source>
        <dbReference type="EMBL" id="ATL47690.1"/>
    </source>
</evidence>
<feature type="domain" description="Tetrapyrrole biosynthesis uroporphyrinogen III synthase" evidence="1">
    <location>
        <begin position="21"/>
        <end position="229"/>
    </location>
</feature>
<dbReference type="RefSeq" id="WP_098194067.1">
    <property type="nucleotide sequence ID" value="NZ_CP023777.1"/>
</dbReference>
<accession>A0A291QUQ9</accession>
<evidence type="ECO:0000259" key="1">
    <source>
        <dbReference type="Pfam" id="PF02602"/>
    </source>
</evidence>
<dbReference type="InterPro" id="IPR003754">
    <property type="entry name" value="4pyrrol_synth_uPrphyn_synth"/>
</dbReference>
<dbReference type="InterPro" id="IPR036108">
    <property type="entry name" value="4pyrrol_syn_uPrphyn_synt_sf"/>
</dbReference>
<dbReference type="Proteomes" id="UP000220133">
    <property type="component" value="Chromosome"/>
</dbReference>
<protein>
    <submittedName>
        <fullName evidence="2">Uroporphyrinogen III synthase HEM4</fullName>
    </submittedName>
</protein>
<reference evidence="2 3" key="1">
    <citation type="submission" date="2017-10" db="EMBL/GenBank/DDBJ databases">
        <title>Paenichitinophaga pekingensis gen. nov., sp. nov., isolated from activated sludge.</title>
        <authorList>
            <person name="Jin D."/>
            <person name="Kong X."/>
            <person name="Deng Y."/>
            <person name="Bai Z."/>
        </authorList>
    </citation>
    <scope>NUCLEOTIDE SEQUENCE [LARGE SCALE GENOMIC DNA]</scope>
    <source>
        <strain evidence="2 3">13</strain>
    </source>
</reference>
<keyword evidence="3" id="KW-1185">Reference proteome</keyword>
<sequence length="242" mass="26764">MHNNPFHILSTKALLPNQLETARQLGLSINEIPVLDIQPVISKSLEERISTLVNTNANVVFTSANAVKPLHTYYLEKNGYSPNWNIYCLQAGTLKSVQQLFPGSKVMQTAPDGKQLAEMIVRENIAKEIVFFCGNQRRDELPSILKAHGINLEEWIVYTNNAIPKQVDTRHYDAVLFFSPSGIRSFFSMNTLAAHTVCVAIGPTTASAIGSHTNNTVITAVEPSPENMLSTVSNYLKQHSKA</sequence>
<dbReference type="SUPFAM" id="SSF69618">
    <property type="entry name" value="HemD-like"/>
    <property type="match status" value="1"/>
</dbReference>
<gene>
    <name evidence="2" type="ORF">COR50_11215</name>
</gene>
<dbReference type="GO" id="GO:0005829">
    <property type="term" value="C:cytosol"/>
    <property type="evidence" value="ECO:0007669"/>
    <property type="project" value="TreeGrafter"/>
</dbReference>
<evidence type="ECO:0000313" key="3">
    <source>
        <dbReference type="Proteomes" id="UP000220133"/>
    </source>
</evidence>
<dbReference type="InterPro" id="IPR039793">
    <property type="entry name" value="UROS/Hem4"/>
</dbReference>
<proteinExistence type="predicted"/>
<name>A0A291QUQ9_9BACT</name>
<dbReference type="CDD" id="cd06578">
    <property type="entry name" value="HemD"/>
    <property type="match status" value="1"/>
</dbReference>
<dbReference type="KEGG" id="cbae:COR50_11215"/>
<dbReference type="OrthoDB" id="1523900at2"/>
<dbReference type="Gene3D" id="3.40.50.10090">
    <property type="match status" value="2"/>
</dbReference>
<dbReference type="PANTHER" id="PTHR12390:SF0">
    <property type="entry name" value="UROPORPHYRINOGEN-III SYNTHASE"/>
    <property type="match status" value="1"/>
</dbReference>
<organism evidence="2 3">
    <name type="scientific">Chitinophaga caeni</name>
    <dbReference type="NCBI Taxonomy" id="2029983"/>
    <lineage>
        <taxon>Bacteria</taxon>
        <taxon>Pseudomonadati</taxon>
        <taxon>Bacteroidota</taxon>
        <taxon>Chitinophagia</taxon>
        <taxon>Chitinophagales</taxon>
        <taxon>Chitinophagaceae</taxon>
        <taxon>Chitinophaga</taxon>
    </lineage>
</organism>
<dbReference type="PANTHER" id="PTHR12390">
    <property type="entry name" value="UROPORPHYRINOGEN III SYNTHASE"/>
    <property type="match status" value="1"/>
</dbReference>
<dbReference type="Pfam" id="PF02602">
    <property type="entry name" value="HEM4"/>
    <property type="match status" value="1"/>
</dbReference>
<dbReference type="GO" id="GO:0004852">
    <property type="term" value="F:uroporphyrinogen-III synthase activity"/>
    <property type="evidence" value="ECO:0007669"/>
    <property type="project" value="InterPro"/>
</dbReference>
<dbReference type="EMBL" id="CP023777">
    <property type="protein sequence ID" value="ATL47690.1"/>
    <property type="molecule type" value="Genomic_DNA"/>
</dbReference>